<feature type="transmembrane region" description="Helical" evidence="1">
    <location>
        <begin position="321"/>
        <end position="339"/>
    </location>
</feature>
<feature type="transmembrane region" description="Helical" evidence="1">
    <location>
        <begin position="152"/>
        <end position="171"/>
    </location>
</feature>
<gene>
    <name evidence="3" type="ORF">TBK1r_37490</name>
</gene>
<proteinExistence type="predicted"/>
<evidence type="ECO:0000313" key="4">
    <source>
        <dbReference type="Proteomes" id="UP000318081"/>
    </source>
</evidence>
<dbReference type="Gene3D" id="1.10.3730.20">
    <property type="match status" value="1"/>
</dbReference>
<keyword evidence="1" id="KW-1133">Transmembrane helix</keyword>
<protein>
    <submittedName>
        <fullName evidence="3">EamA-like transporter family protein</fullName>
    </submittedName>
</protein>
<keyword evidence="1" id="KW-0472">Membrane</keyword>
<keyword evidence="4" id="KW-1185">Reference proteome</keyword>
<accession>A0ABX5XT48</accession>
<dbReference type="Pfam" id="PF00892">
    <property type="entry name" value="EamA"/>
    <property type="match status" value="1"/>
</dbReference>
<organism evidence="3 4">
    <name type="scientific">Stieleria magnilauensis</name>
    <dbReference type="NCBI Taxonomy" id="2527963"/>
    <lineage>
        <taxon>Bacteria</taxon>
        <taxon>Pseudomonadati</taxon>
        <taxon>Planctomycetota</taxon>
        <taxon>Planctomycetia</taxon>
        <taxon>Pirellulales</taxon>
        <taxon>Pirellulaceae</taxon>
        <taxon>Stieleria</taxon>
    </lineage>
</organism>
<feature type="transmembrane region" description="Helical" evidence="1">
    <location>
        <begin position="52"/>
        <end position="77"/>
    </location>
</feature>
<keyword evidence="1" id="KW-0812">Transmembrane</keyword>
<dbReference type="PANTHER" id="PTHR22911">
    <property type="entry name" value="ACYL-MALONYL CONDENSING ENZYME-RELATED"/>
    <property type="match status" value="1"/>
</dbReference>
<dbReference type="PANTHER" id="PTHR22911:SF137">
    <property type="entry name" value="SOLUTE CARRIER FAMILY 35 MEMBER G2-RELATED"/>
    <property type="match status" value="1"/>
</dbReference>
<dbReference type="Proteomes" id="UP000318081">
    <property type="component" value="Chromosome"/>
</dbReference>
<sequence>MHLGAALQFWWFSAPRFTFMLSRMNWILLSIVSAVLLGVYDAAKKWSVQANAVPIVLLVSVSIGAVLYLPLVVWSTFGGQTIPFDSFVVRPLSWREHGLIASKSVLVGASWTFAFSALKHLPLSIAAPIRATSPFWTIVIAILFFGERPTPLQWTGIVIVLIGFWRFTLVGRREGIRFTRNRWVAMMTMATLLGACSSIYDKWLLQHAGFDPVTMQAWFTIDLVPVMVPLAIWWYRFDAPKRSAGSPSPTADVGERLSQPFRWRWSIALVSPLLILADWFYFVALSDPEALVSVVSVVRRSSVVIALGFGAKALSEANFRAKSACVAVILLGVVLLTWHG</sequence>
<dbReference type="InterPro" id="IPR000620">
    <property type="entry name" value="EamA_dom"/>
</dbReference>
<evidence type="ECO:0000256" key="1">
    <source>
        <dbReference type="SAM" id="Phobius"/>
    </source>
</evidence>
<feature type="transmembrane region" description="Helical" evidence="1">
    <location>
        <begin position="265"/>
        <end position="284"/>
    </location>
</feature>
<feature type="transmembrane region" description="Helical" evidence="1">
    <location>
        <begin position="183"/>
        <end position="200"/>
    </location>
</feature>
<name>A0ABX5XT48_9BACT</name>
<feature type="domain" description="EamA" evidence="2">
    <location>
        <begin position="25"/>
        <end position="165"/>
    </location>
</feature>
<dbReference type="SUPFAM" id="SSF103481">
    <property type="entry name" value="Multidrug resistance efflux transporter EmrE"/>
    <property type="match status" value="1"/>
</dbReference>
<reference evidence="3 4" key="1">
    <citation type="submission" date="2019-02" db="EMBL/GenBank/DDBJ databases">
        <title>Deep-cultivation of Planctomycetes and their phenomic and genomic characterization uncovers novel biology.</title>
        <authorList>
            <person name="Wiegand S."/>
            <person name="Jogler M."/>
            <person name="Boedeker C."/>
            <person name="Pinto D."/>
            <person name="Vollmers J."/>
            <person name="Rivas-Marin E."/>
            <person name="Kohn T."/>
            <person name="Peeters S.H."/>
            <person name="Heuer A."/>
            <person name="Rast P."/>
            <person name="Oberbeckmann S."/>
            <person name="Bunk B."/>
            <person name="Jeske O."/>
            <person name="Meyerdierks A."/>
            <person name="Storesund J.E."/>
            <person name="Kallscheuer N."/>
            <person name="Luecker S."/>
            <person name="Lage O.M."/>
            <person name="Pohl T."/>
            <person name="Merkel B.J."/>
            <person name="Hornburger P."/>
            <person name="Mueller R.-W."/>
            <person name="Bruemmer F."/>
            <person name="Labrenz M."/>
            <person name="Spormann A.M."/>
            <person name="Op den Camp H."/>
            <person name="Overmann J."/>
            <person name="Amann R."/>
            <person name="Jetten M.S.M."/>
            <person name="Mascher T."/>
            <person name="Medema M.H."/>
            <person name="Devos D.P."/>
            <person name="Kaster A.-K."/>
            <person name="Ovreas L."/>
            <person name="Rohde M."/>
            <person name="Galperin M.Y."/>
            <person name="Jogler C."/>
        </authorList>
    </citation>
    <scope>NUCLEOTIDE SEQUENCE [LARGE SCALE GENOMIC DNA]</scope>
    <source>
        <strain evidence="3 4">TBK1r</strain>
    </source>
</reference>
<dbReference type="EMBL" id="CP036432">
    <property type="protein sequence ID" value="QDV84797.1"/>
    <property type="molecule type" value="Genomic_DNA"/>
</dbReference>
<evidence type="ECO:0000259" key="2">
    <source>
        <dbReference type="Pfam" id="PF00892"/>
    </source>
</evidence>
<evidence type="ECO:0000313" key="3">
    <source>
        <dbReference type="EMBL" id="QDV84797.1"/>
    </source>
</evidence>
<dbReference type="InterPro" id="IPR037185">
    <property type="entry name" value="EmrE-like"/>
</dbReference>
<feature type="transmembrane region" description="Helical" evidence="1">
    <location>
        <begin position="215"/>
        <end position="235"/>
    </location>
</feature>
<feature type="transmembrane region" description="Helical" evidence="1">
    <location>
        <begin position="20"/>
        <end position="40"/>
    </location>
</feature>